<gene>
    <name evidence="2" type="ORF">NP493_546g04018</name>
</gene>
<proteinExistence type="predicted"/>
<evidence type="ECO:0000313" key="3">
    <source>
        <dbReference type="Proteomes" id="UP001209878"/>
    </source>
</evidence>
<evidence type="ECO:0000313" key="2">
    <source>
        <dbReference type="EMBL" id="KAK2178393.1"/>
    </source>
</evidence>
<organism evidence="2 3">
    <name type="scientific">Ridgeia piscesae</name>
    <name type="common">Tubeworm</name>
    <dbReference type="NCBI Taxonomy" id="27915"/>
    <lineage>
        <taxon>Eukaryota</taxon>
        <taxon>Metazoa</taxon>
        <taxon>Spiralia</taxon>
        <taxon>Lophotrochozoa</taxon>
        <taxon>Annelida</taxon>
        <taxon>Polychaeta</taxon>
        <taxon>Sedentaria</taxon>
        <taxon>Canalipalpata</taxon>
        <taxon>Sabellida</taxon>
        <taxon>Siboglinidae</taxon>
        <taxon>Ridgeia</taxon>
    </lineage>
</organism>
<feature type="transmembrane region" description="Helical" evidence="1">
    <location>
        <begin position="46"/>
        <end position="67"/>
    </location>
</feature>
<dbReference type="PANTHER" id="PTHR28474">
    <property type="entry name" value="TRANSMEMBRANE PROTEIN 72"/>
    <property type="match status" value="1"/>
</dbReference>
<keyword evidence="1" id="KW-1133">Transmembrane helix</keyword>
<accession>A0AAD9KX41</accession>
<reference evidence="2" key="1">
    <citation type="journal article" date="2023" name="Mol. Biol. Evol.">
        <title>Third-Generation Sequencing Reveals the Adaptive Role of the Epigenome in Three Deep-Sea Polychaetes.</title>
        <authorList>
            <person name="Perez M."/>
            <person name="Aroh O."/>
            <person name="Sun Y."/>
            <person name="Lan Y."/>
            <person name="Juniper S.K."/>
            <person name="Young C.R."/>
            <person name="Angers B."/>
            <person name="Qian P.Y."/>
        </authorList>
    </citation>
    <scope>NUCLEOTIDE SEQUENCE</scope>
    <source>
        <strain evidence="2">R07B-5</strain>
    </source>
</reference>
<dbReference type="PANTHER" id="PTHR28474:SF1">
    <property type="entry name" value="TRANSMEMBRANE PROTEIN 72"/>
    <property type="match status" value="1"/>
</dbReference>
<dbReference type="InterPro" id="IPR032055">
    <property type="entry name" value="TMEM72"/>
</dbReference>
<dbReference type="Proteomes" id="UP001209878">
    <property type="component" value="Unassembled WGS sequence"/>
</dbReference>
<feature type="transmembrane region" description="Helical" evidence="1">
    <location>
        <begin position="12"/>
        <end position="34"/>
    </location>
</feature>
<protein>
    <submittedName>
        <fullName evidence="2">Uncharacterized protein</fullName>
    </submittedName>
</protein>
<dbReference type="Pfam" id="PF16054">
    <property type="entry name" value="TMEM72"/>
    <property type="match status" value="1"/>
</dbReference>
<keyword evidence="1" id="KW-0812">Transmembrane</keyword>
<comment type="caution">
    <text evidence="2">The sequence shown here is derived from an EMBL/GenBank/DDBJ whole genome shotgun (WGS) entry which is preliminary data.</text>
</comment>
<sequence length="107" mass="11923">MGFDSRKRSCLWELFVSFCRFWGVVTAIVLWGVGVETAYRRYALGAYLLLAALLMSVLESVFVVHFWTKVCLRFDVDGGEIVGSNVVANGSPFSGDSLANQDEIYEV</sequence>
<keyword evidence="1" id="KW-0472">Membrane</keyword>
<dbReference type="AlphaFoldDB" id="A0AAD9KX41"/>
<evidence type="ECO:0000256" key="1">
    <source>
        <dbReference type="SAM" id="Phobius"/>
    </source>
</evidence>
<keyword evidence="3" id="KW-1185">Reference proteome</keyword>
<name>A0AAD9KX41_RIDPI</name>
<dbReference type="EMBL" id="JAODUO010000546">
    <property type="protein sequence ID" value="KAK2178393.1"/>
    <property type="molecule type" value="Genomic_DNA"/>
</dbReference>